<reference evidence="2" key="1">
    <citation type="submission" date="2023-10" db="EMBL/GenBank/DDBJ databases">
        <title>Genome assembly of Pristionchus species.</title>
        <authorList>
            <person name="Yoshida K."/>
            <person name="Sommer R.J."/>
        </authorList>
    </citation>
    <scope>NUCLEOTIDE SEQUENCE</scope>
    <source>
        <strain evidence="2">RS0144</strain>
    </source>
</reference>
<feature type="non-terminal residue" evidence="2">
    <location>
        <position position="75"/>
    </location>
</feature>
<evidence type="ECO:0000313" key="2">
    <source>
        <dbReference type="EMBL" id="GMS80496.1"/>
    </source>
</evidence>
<proteinExistence type="predicted"/>
<accession>A0AAV5SLI2</accession>
<feature type="non-terminal residue" evidence="2">
    <location>
        <position position="1"/>
    </location>
</feature>
<sequence length="75" mass="8848">VFCLISVVCPFSSLLVHLIGWKGKDRPSLIESDYCSDLLHCEIHIRFPIFRRRLDFAVSLQKIIESIRQQSFRDR</sequence>
<dbReference type="AlphaFoldDB" id="A0AAV5SLI2"/>
<evidence type="ECO:0000256" key="1">
    <source>
        <dbReference type="SAM" id="SignalP"/>
    </source>
</evidence>
<evidence type="ECO:0000313" key="3">
    <source>
        <dbReference type="Proteomes" id="UP001432027"/>
    </source>
</evidence>
<organism evidence="2 3">
    <name type="scientific">Pristionchus entomophagus</name>
    <dbReference type="NCBI Taxonomy" id="358040"/>
    <lineage>
        <taxon>Eukaryota</taxon>
        <taxon>Metazoa</taxon>
        <taxon>Ecdysozoa</taxon>
        <taxon>Nematoda</taxon>
        <taxon>Chromadorea</taxon>
        <taxon>Rhabditida</taxon>
        <taxon>Rhabditina</taxon>
        <taxon>Diplogasteromorpha</taxon>
        <taxon>Diplogasteroidea</taxon>
        <taxon>Neodiplogasteridae</taxon>
        <taxon>Pristionchus</taxon>
    </lineage>
</organism>
<comment type="caution">
    <text evidence="2">The sequence shown here is derived from an EMBL/GenBank/DDBJ whole genome shotgun (WGS) entry which is preliminary data.</text>
</comment>
<gene>
    <name evidence="2" type="ORF">PENTCL1PPCAC_2671</name>
</gene>
<feature type="signal peptide" evidence="1">
    <location>
        <begin position="1"/>
        <end position="18"/>
    </location>
</feature>
<dbReference type="Proteomes" id="UP001432027">
    <property type="component" value="Unassembled WGS sequence"/>
</dbReference>
<name>A0AAV5SLI2_9BILA</name>
<protein>
    <submittedName>
        <fullName evidence="2">Uncharacterized protein</fullName>
    </submittedName>
</protein>
<feature type="chain" id="PRO_5043484424" evidence="1">
    <location>
        <begin position="19"/>
        <end position="75"/>
    </location>
</feature>
<dbReference type="EMBL" id="BTSX01000001">
    <property type="protein sequence ID" value="GMS80496.1"/>
    <property type="molecule type" value="Genomic_DNA"/>
</dbReference>
<keyword evidence="3" id="KW-1185">Reference proteome</keyword>
<keyword evidence="1" id="KW-0732">Signal</keyword>